<dbReference type="PANTHER" id="PTHR43649:SF12">
    <property type="entry name" value="DIACETYLCHITOBIOSE BINDING PROTEIN DASA"/>
    <property type="match status" value="1"/>
</dbReference>
<evidence type="ECO:0008006" key="4">
    <source>
        <dbReference type="Google" id="ProtNLM"/>
    </source>
</evidence>
<dbReference type="InterPro" id="IPR006059">
    <property type="entry name" value="SBP"/>
</dbReference>
<accession>A0A1G2T1R7</accession>
<dbReference type="AlphaFoldDB" id="A0A1G2T1R7"/>
<comment type="caution">
    <text evidence="2">The sequence shown here is derived from an EMBL/GenBank/DDBJ whole genome shotgun (WGS) entry which is preliminary data.</text>
</comment>
<reference evidence="2 3" key="1">
    <citation type="journal article" date="2016" name="Nat. Commun.">
        <title>Thousands of microbial genomes shed light on interconnected biogeochemical processes in an aquifer system.</title>
        <authorList>
            <person name="Anantharaman K."/>
            <person name="Brown C.T."/>
            <person name="Hug L.A."/>
            <person name="Sharon I."/>
            <person name="Castelle C.J."/>
            <person name="Probst A.J."/>
            <person name="Thomas B.C."/>
            <person name="Singh A."/>
            <person name="Wilkins M.J."/>
            <person name="Karaoz U."/>
            <person name="Brodie E.L."/>
            <person name="Williams K.H."/>
            <person name="Hubbard S.S."/>
            <person name="Banfield J.F."/>
        </authorList>
    </citation>
    <scope>NUCLEOTIDE SEQUENCE [LARGE SCALE GENOMIC DNA]</scope>
</reference>
<dbReference type="Gene3D" id="3.40.190.10">
    <property type="entry name" value="Periplasmic binding protein-like II"/>
    <property type="match status" value="1"/>
</dbReference>
<proteinExistence type="predicted"/>
<keyword evidence="1" id="KW-0812">Transmembrane</keyword>
<dbReference type="PANTHER" id="PTHR43649">
    <property type="entry name" value="ARABINOSE-BINDING PROTEIN-RELATED"/>
    <property type="match status" value="1"/>
</dbReference>
<keyword evidence="1" id="KW-1133">Transmembrane helix</keyword>
<dbReference type="Proteomes" id="UP000178612">
    <property type="component" value="Unassembled WGS sequence"/>
</dbReference>
<evidence type="ECO:0000256" key="1">
    <source>
        <dbReference type="SAM" id="Phobius"/>
    </source>
</evidence>
<protein>
    <recommendedName>
        <fullName evidence="4">ABC transporter substrate-binding protein</fullName>
    </recommendedName>
</protein>
<dbReference type="Pfam" id="PF13416">
    <property type="entry name" value="SBP_bac_8"/>
    <property type="match status" value="1"/>
</dbReference>
<name>A0A1G2T1R7_9BACT</name>
<evidence type="ECO:0000313" key="3">
    <source>
        <dbReference type="Proteomes" id="UP000178612"/>
    </source>
</evidence>
<gene>
    <name evidence="2" type="ORF">A2758_01885</name>
</gene>
<organism evidence="2 3">
    <name type="scientific">Candidatus Zambryskibacteria bacterium RIFCSPHIGHO2_01_FULL_49_18</name>
    <dbReference type="NCBI Taxonomy" id="1802740"/>
    <lineage>
        <taxon>Bacteria</taxon>
        <taxon>Candidatus Zambryskiibacteriota</taxon>
    </lineage>
</organism>
<dbReference type="InterPro" id="IPR050490">
    <property type="entry name" value="Bact_solute-bd_prot1"/>
</dbReference>
<dbReference type="EMBL" id="MHVJ01000013">
    <property type="protein sequence ID" value="OHA91203.1"/>
    <property type="molecule type" value="Genomic_DNA"/>
</dbReference>
<keyword evidence="1" id="KW-0472">Membrane</keyword>
<evidence type="ECO:0000313" key="2">
    <source>
        <dbReference type="EMBL" id="OHA91203.1"/>
    </source>
</evidence>
<sequence>MSKFQIILLSVFGFFILLAVLVFAMYRGGAGSEGAVISVWGDMPSEDVSQVFDSLVPQIDKTVIIRYSEKESDEIDQEFTEALAQGLGPDLLIVTQERLWKNKSKLIPIPYQSVGARDFRDTFVEESELFLMQDGVYGLPLAIDPLVLYYNRDILSAAGEAKPLAYWDEIYNLTQKLTKKDQAGNLTQSAIALGETRNIPNFKEILSLLFIQAGTPVTSLIDNELRSALSDNFGLPVSPGESALDFYTQFANPAKAYYSWNRSMPSAATHFTSADAAYYIGFASELTALRNKNPNLNIGVAPVPQSRVSGKRLTYGKIYVVALSRGTRNPAAAMRAALMIASEPVAESLAKNLGLPPARRDLLSVRQSDAVMPVFYEAALQAKGWLDPENVSTGNIFAEMVNAVTSGRARTSEALGAASRSLDSLIK</sequence>
<dbReference type="SUPFAM" id="SSF53850">
    <property type="entry name" value="Periplasmic binding protein-like II"/>
    <property type="match status" value="1"/>
</dbReference>
<feature type="transmembrane region" description="Helical" evidence="1">
    <location>
        <begin position="6"/>
        <end position="26"/>
    </location>
</feature>